<dbReference type="RefSeq" id="WP_131836583.1">
    <property type="nucleotide sequence ID" value="NZ_SMFY01000003.1"/>
</dbReference>
<dbReference type="PANTHER" id="PTHR48081:SF9">
    <property type="entry name" value="CARBOXYLESTERASE"/>
    <property type="match status" value="1"/>
</dbReference>
<keyword evidence="1" id="KW-0378">Hydrolase</keyword>
<organism evidence="4 5">
    <name type="scientific">Ancylobacter aquaticus</name>
    <dbReference type="NCBI Taxonomy" id="100"/>
    <lineage>
        <taxon>Bacteria</taxon>
        <taxon>Pseudomonadati</taxon>
        <taxon>Pseudomonadota</taxon>
        <taxon>Alphaproteobacteria</taxon>
        <taxon>Hyphomicrobiales</taxon>
        <taxon>Xanthobacteraceae</taxon>
        <taxon>Ancylobacter</taxon>
    </lineage>
</organism>
<reference evidence="4 5" key="1">
    <citation type="submission" date="2019-03" db="EMBL/GenBank/DDBJ databases">
        <title>Genomic Encyclopedia of Type Strains, Phase IV (KMG-IV): sequencing the most valuable type-strain genomes for metagenomic binning, comparative biology and taxonomic classification.</title>
        <authorList>
            <person name="Goeker M."/>
        </authorList>
    </citation>
    <scope>NUCLEOTIDE SEQUENCE [LARGE SCALE GENOMIC DNA]</scope>
    <source>
        <strain evidence="4 5">DSM 101</strain>
    </source>
</reference>
<dbReference type="GO" id="GO:0016787">
    <property type="term" value="F:hydrolase activity"/>
    <property type="evidence" value="ECO:0007669"/>
    <property type="project" value="UniProtKB-KW"/>
</dbReference>
<keyword evidence="2" id="KW-0732">Signal</keyword>
<dbReference type="PANTHER" id="PTHR48081">
    <property type="entry name" value="AB HYDROLASE SUPERFAMILY PROTEIN C4A8.06C"/>
    <property type="match status" value="1"/>
</dbReference>
<accession>A0A4R1I147</accession>
<keyword evidence="5" id="KW-1185">Reference proteome</keyword>
<proteinExistence type="predicted"/>
<evidence type="ECO:0000313" key="5">
    <source>
        <dbReference type="Proteomes" id="UP000295030"/>
    </source>
</evidence>
<dbReference type="InterPro" id="IPR050300">
    <property type="entry name" value="GDXG_lipolytic_enzyme"/>
</dbReference>
<feature type="chain" id="PRO_5020504038" evidence="2">
    <location>
        <begin position="20"/>
        <end position="293"/>
    </location>
</feature>
<sequence length="293" mass="31314">MRAALLLVAALLSTGAARAAEGPAAVLNALSRLEPVRVTENIAYADGPRHRLDVYAPTFGATQGLQVVVFFYGGSWDSGDRAMYRFVGAALAARGMVVVIPDYRLYPEVRFPAFLEDGARAVQWARANAAAYGGDPSRLILMGHSAGAQIAAMLAFDRQWLGAVRLDPRRDVAGLVGLAGPYDFLPLESATLKKIFGPPAGRERSQPINFVTGEAPPAFLATGARDTTVDPGNSKRLAARIRAKGGEATLKVYDRPDHRLILGALSPPLRLVAPVLDDVTGFVRQLSQREAGR</sequence>
<dbReference type="Gene3D" id="3.40.50.1820">
    <property type="entry name" value="alpha/beta hydrolase"/>
    <property type="match status" value="1"/>
</dbReference>
<dbReference type="AlphaFoldDB" id="A0A4R1I147"/>
<dbReference type="Pfam" id="PF20434">
    <property type="entry name" value="BD-FAE"/>
    <property type="match status" value="1"/>
</dbReference>
<dbReference type="InterPro" id="IPR029058">
    <property type="entry name" value="AB_hydrolase_fold"/>
</dbReference>
<evidence type="ECO:0000259" key="3">
    <source>
        <dbReference type="Pfam" id="PF20434"/>
    </source>
</evidence>
<dbReference type="InterPro" id="IPR049492">
    <property type="entry name" value="BD-FAE-like_dom"/>
</dbReference>
<name>A0A4R1I147_ANCAQ</name>
<evidence type="ECO:0000313" key="4">
    <source>
        <dbReference type="EMBL" id="TCK23642.1"/>
    </source>
</evidence>
<evidence type="ECO:0000256" key="2">
    <source>
        <dbReference type="SAM" id="SignalP"/>
    </source>
</evidence>
<dbReference type="OrthoDB" id="9771666at2"/>
<dbReference type="EMBL" id="SMFY01000003">
    <property type="protein sequence ID" value="TCK23642.1"/>
    <property type="molecule type" value="Genomic_DNA"/>
</dbReference>
<evidence type="ECO:0000256" key="1">
    <source>
        <dbReference type="ARBA" id="ARBA00022801"/>
    </source>
</evidence>
<comment type="caution">
    <text evidence="4">The sequence shown here is derived from an EMBL/GenBank/DDBJ whole genome shotgun (WGS) entry which is preliminary data.</text>
</comment>
<feature type="signal peptide" evidence="2">
    <location>
        <begin position="1"/>
        <end position="19"/>
    </location>
</feature>
<gene>
    <name evidence="4" type="ORF">EV667_3481</name>
</gene>
<protein>
    <submittedName>
        <fullName evidence="4">Acetyl esterase/lipase</fullName>
    </submittedName>
</protein>
<feature type="domain" description="BD-FAE-like" evidence="3">
    <location>
        <begin position="52"/>
        <end position="239"/>
    </location>
</feature>
<dbReference type="SUPFAM" id="SSF53474">
    <property type="entry name" value="alpha/beta-Hydrolases"/>
    <property type="match status" value="1"/>
</dbReference>
<dbReference type="Proteomes" id="UP000295030">
    <property type="component" value="Unassembled WGS sequence"/>
</dbReference>